<reference evidence="1" key="1">
    <citation type="journal article" date="2018" name="Aquaculture">
        <title>Complete genome sequence of a white spot syndrome virus associated with a disease incursion in Australia.</title>
        <authorList>
            <person name="Oakey J."/>
            <person name="Smith C.S."/>
        </authorList>
    </citation>
    <scope>NUCLEOTIDE SEQUENCE [LARGE SCALE GENOMIC DNA]</scope>
    <source>
        <strain evidence="1">WSSV-AU</strain>
    </source>
</reference>
<evidence type="ECO:0000313" key="1">
    <source>
        <dbReference type="EMBL" id="ATU83570.1"/>
    </source>
</evidence>
<sequence length="118" mass="13088">MYISQRSSWTMGRDTKRLGFSLVSKCLDVSTCIMSFLVNLSNTSWAILFSSSVLYSDLISSATWLACSIFRPATVNSLIDSISGVVGIIGVIMEVDGRTDDEGMMLWCEKWPYLYSCG</sequence>
<dbReference type="EMBL" id="MF768985">
    <property type="protein sequence ID" value="ATU83570.1"/>
    <property type="molecule type" value="Genomic_DNA"/>
</dbReference>
<accession>A0A2D3I594</accession>
<name>A0A2D3I594_9VIRU</name>
<organism evidence="1">
    <name type="scientific">White spot syndrome virus</name>
    <dbReference type="NCBI Taxonomy" id="342409"/>
    <lineage>
        <taxon>Viruses</taxon>
        <taxon>Viruses incertae sedis</taxon>
        <taxon>Naldaviricetes</taxon>
        <taxon>Nimaviridae</taxon>
        <taxon>Whispovirus</taxon>
    </lineage>
</organism>
<dbReference type="Proteomes" id="UP000267516">
    <property type="component" value="Segment"/>
</dbReference>
<proteinExistence type="predicted"/>
<protein>
    <submittedName>
        <fullName evidence="1">ORF1098</fullName>
    </submittedName>
</protein>